<dbReference type="EMBL" id="GGEC01090574">
    <property type="protein sequence ID" value="MBX71058.1"/>
    <property type="molecule type" value="Transcribed_RNA"/>
</dbReference>
<reference evidence="1" key="1">
    <citation type="submission" date="2018-02" db="EMBL/GenBank/DDBJ databases">
        <title>Rhizophora mucronata_Transcriptome.</title>
        <authorList>
            <person name="Meera S.P."/>
            <person name="Sreeshan A."/>
            <person name="Augustine A."/>
        </authorList>
    </citation>
    <scope>NUCLEOTIDE SEQUENCE</scope>
    <source>
        <tissue evidence="1">Leaf</tissue>
    </source>
</reference>
<evidence type="ECO:0000313" key="1">
    <source>
        <dbReference type="EMBL" id="MBX71058.1"/>
    </source>
</evidence>
<dbReference type="AlphaFoldDB" id="A0A2P2QVS4"/>
<protein>
    <submittedName>
        <fullName evidence="1">Uncharacterized protein</fullName>
    </submittedName>
</protein>
<proteinExistence type="predicted"/>
<sequence length="34" mass="3880">MTDNHDIVDVFSWSNIAIAFERGSSLLSHFELDL</sequence>
<name>A0A2P2QVS4_RHIMU</name>
<accession>A0A2P2QVS4</accession>
<organism evidence="1">
    <name type="scientific">Rhizophora mucronata</name>
    <name type="common">Asiatic mangrove</name>
    <dbReference type="NCBI Taxonomy" id="61149"/>
    <lineage>
        <taxon>Eukaryota</taxon>
        <taxon>Viridiplantae</taxon>
        <taxon>Streptophyta</taxon>
        <taxon>Embryophyta</taxon>
        <taxon>Tracheophyta</taxon>
        <taxon>Spermatophyta</taxon>
        <taxon>Magnoliopsida</taxon>
        <taxon>eudicotyledons</taxon>
        <taxon>Gunneridae</taxon>
        <taxon>Pentapetalae</taxon>
        <taxon>rosids</taxon>
        <taxon>fabids</taxon>
        <taxon>Malpighiales</taxon>
        <taxon>Rhizophoraceae</taxon>
        <taxon>Rhizophora</taxon>
    </lineage>
</organism>